<dbReference type="PANTHER" id="PTHR42064">
    <property type="entry name" value="YALI0F28677P"/>
    <property type="match status" value="1"/>
</dbReference>
<keyword evidence="3" id="KW-1185">Reference proteome</keyword>
<feature type="compositionally biased region" description="Low complexity" evidence="1">
    <location>
        <begin position="1179"/>
        <end position="1190"/>
    </location>
</feature>
<protein>
    <submittedName>
        <fullName evidence="2">Uncharacterized protein</fullName>
    </submittedName>
</protein>
<feature type="compositionally biased region" description="Polar residues" evidence="1">
    <location>
        <begin position="1157"/>
        <end position="1166"/>
    </location>
</feature>
<feature type="region of interest" description="Disordered" evidence="1">
    <location>
        <begin position="684"/>
        <end position="703"/>
    </location>
</feature>
<name>A0A2C5WQB4_9PEZI</name>
<organism evidence="2 3">
    <name type="scientific">Ceratocystis fimbriata CBS 114723</name>
    <dbReference type="NCBI Taxonomy" id="1035309"/>
    <lineage>
        <taxon>Eukaryota</taxon>
        <taxon>Fungi</taxon>
        <taxon>Dikarya</taxon>
        <taxon>Ascomycota</taxon>
        <taxon>Pezizomycotina</taxon>
        <taxon>Sordariomycetes</taxon>
        <taxon>Hypocreomycetidae</taxon>
        <taxon>Microascales</taxon>
        <taxon>Ceratocystidaceae</taxon>
        <taxon>Ceratocystis</taxon>
    </lineage>
</organism>
<dbReference type="EMBL" id="APWK03000085">
    <property type="protein sequence ID" value="PHH51779.1"/>
    <property type="molecule type" value="Genomic_DNA"/>
</dbReference>
<accession>A0A2C5WQB4</accession>
<feature type="compositionally biased region" description="Polar residues" evidence="1">
    <location>
        <begin position="350"/>
        <end position="375"/>
    </location>
</feature>
<dbReference type="Proteomes" id="UP000222788">
    <property type="component" value="Unassembled WGS sequence"/>
</dbReference>
<feature type="compositionally biased region" description="Polar residues" evidence="1">
    <location>
        <begin position="1088"/>
        <end position="1105"/>
    </location>
</feature>
<sequence length="1625" mass="179749">MEASTSPSPGVQEHQHLNTTACSGSLCSNTTGEQVHETEIKSPSFRPVILLGKLDHSQPRRSSVHSIDSSVVDTMAHRAVDPISANTSTSASNSAAPSPVSSASSSRSTTTVVMVDTQEINAFAFFGSLDSPKSESHQRNLLDSLHNPGYFHDDPPEVVPSEDLFSSDNSTKEASLTELAVLKDLARIVRLGKHQQHIRLVAENRLRHYAIADALSTRFLRCAAISQRSFANFFYIDDAEAFADLRETVENLHTKGDEYSRLADVERGDNTSRPIDGYQQTAIGNRGNLQPVPSFLARTSPDTRQRLLNFISKIRSDPDYLAECLCSLTTSELIAMTKPSQDLGDVDSILPQQTKPPLSRGTGRTPSSHLTTSRPSPKADYNIKRMMSFHRHDPIYTLMYTCFTTLVGFGSAEDERRLNIWAQACARLISARTGLEPVFVSILNAWTLTCDWPGKTKIEWYLMRILEDGAFILDRAEDQQGTRFNLRNWTPRDDEAAQEFYDKAVGDLFKTVVDAEGGGIPESFLEFSNEVLKRIEPNIFESTRAFFCRWLFQNLILNVVTRPEGYGIMSGYHITTYGREKILQQVAHRALGYVTSILNGGISDQVVPPHIRQHIATIIKRFHGHRIGVDREVASASKLQSACPIVLQKEEECAYLVVSPRDLVTMVEALWPERTLPWLSTLREPQKTPSHVQDKGDQSEEGAALRRSIRDLKEVVGFESVQGTTDPYSDQWDVLFISLDGGELSTQLVCDFDGNSNEKAVKTGGFAASNEGNDQTDEGNSHRVFAGDLQFSEGYLEIKTAIMKLLVEYEIPIATYPLPSTLAQDYQSQQKDSHQPRHPPSTHDSLLAQMLKAALDQSECQGNFSSSLLYFNGLRQLIQIPNNDLFETTTNRVLSILSQDLRTALCKDETATKRYKLWLSYAKQTHEYHKRQIEQGIQRLRALRDKMWYVSEVVHSGPYTNSRGICVALKAMGRSQRVDYRTRINSNSPYDSTHIHLAEFQMLDLLAASDSHGGPNKLSDDQVENTLAWLKSRGIENICKGEERIHRFCWEIESCVSKLVGETLSDAPVLWSSELFARDQIRLEENTTKPQASITALSPGSQHSGIFSGPTRSCLGGGTPHQGHKMQENHSKHGARESASSRSGQTHAFPSVDKSKGPSSFTTPRSLFQKPPLSRLTGTSYAHSTSSTNTTNVFSTASNLPFHNYSSPAEASSARCTRPEPISIQALMPKSPQASMEKLQFLEQLRKTLIGLLLSDLGNLVYARGSETDDWFADIGQQCIERIQAKEVGMPVYQSRQGASARQPEPSFSSGNPAAQSPRFPFDKAYKSIFHMFSIHPNPYTKLDALHRIAELVTISAAMPQETSNTPSRPTTRPSLQILLQTLADILRDPQIRPQNLFMGLQFIASLVPAKLLKNQVHGLCFWDFAAAAISIKMDASTTMLHWAEAIIQADALGSNIRPSDQCTSGLSQRYTMADAARMLAISAKEGVEPAAQRELALLYMVRPDLLGRVLIPFSKTCEVFRQALMDIYGSSSGTSSSGGPASSALSSASVRELVSSSSASLTSSNGNPSISSSKAAEQAVDADRHIKVENIHALCLAVHWMEAAQSGGDKLANDFMNQRAEDLV</sequence>
<feature type="region of interest" description="Disordered" evidence="1">
    <location>
        <begin position="1294"/>
        <end position="1316"/>
    </location>
</feature>
<reference evidence="2 3" key="1">
    <citation type="journal article" date="2013" name="Fungal Biol.">
        <title>Analysis of microsatellite markers in the genome of the plant pathogen Ceratocystis fimbriata.</title>
        <authorList>
            <person name="Simpson M.C."/>
            <person name="Wilken P.M."/>
            <person name="Coetzee M.P."/>
            <person name="Wingfield M.J."/>
            <person name="Wingfield B.D."/>
        </authorList>
    </citation>
    <scope>NUCLEOTIDE SEQUENCE [LARGE SCALE GENOMIC DNA]</scope>
    <source>
        <strain evidence="2 3">CBS 114723</strain>
    </source>
</reference>
<evidence type="ECO:0000313" key="2">
    <source>
        <dbReference type="EMBL" id="PHH51779.1"/>
    </source>
</evidence>
<feature type="region of interest" description="Disordered" evidence="1">
    <location>
        <begin position="84"/>
        <end position="107"/>
    </location>
</feature>
<feature type="compositionally biased region" description="Polar residues" evidence="1">
    <location>
        <begin position="1138"/>
        <end position="1148"/>
    </location>
</feature>
<feature type="region of interest" description="Disordered" evidence="1">
    <location>
        <begin position="1087"/>
        <end position="1190"/>
    </location>
</feature>
<feature type="region of interest" description="Disordered" evidence="1">
    <location>
        <begin position="344"/>
        <end position="378"/>
    </location>
</feature>
<dbReference type="STRING" id="1035309.A0A2C5WQB4"/>
<proteinExistence type="predicted"/>
<feature type="region of interest" description="Disordered" evidence="1">
    <location>
        <begin position="824"/>
        <end position="843"/>
    </location>
</feature>
<dbReference type="PANTHER" id="PTHR42064:SF1">
    <property type="entry name" value="YALI0F28677P"/>
    <property type="match status" value="1"/>
</dbReference>
<reference evidence="2 3" key="2">
    <citation type="journal article" date="2013" name="IMA Fungus">
        <title>IMA Genome-F 1: Ceratocystis fimbriata: Draft nuclear genome sequence for the plant pathogen, Ceratocystis fimbriata.</title>
        <authorList>
            <person name="Wilken P.M."/>
            <person name="Steenkamp E.T."/>
            <person name="Wingfield M.J."/>
            <person name="de Beer Z.W."/>
            <person name="Wingfield B.D."/>
        </authorList>
    </citation>
    <scope>NUCLEOTIDE SEQUENCE [LARGE SCALE GENOMIC DNA]</scope>
    <source>
        <strain evidence="2 3">CBS 114723</strain>
    </source>
</reference>
<evidence type="ECO:0000256" key="1">
    <source>
        <dbReference type="SAM" id="MobiDB-lite"/>
    </source>
</evidence>
<dbReference type="OrthoDB" id="3548913at2759"/>
<gene>
    <name evidence="2" type="ORF">CFIMG_008578RA00001</name>
</gene>
<feature type="compositionally biased region" description="Basic and acidic residues" evidence="1">
    <location>
        <begin position="1125"/>
        <end position="1136"/>
    </location>
</feature>
<comment type="caution">
    <text evidence="2">The sequence shown here is derived from an EMBL/GenBank/DDBJ whole genome shotgun (WGS) entry which is preliminary data.</text>
</comment>
<evidence type="ECO:0000313" key="3">
    <source>
        <dbReference type="Proteomes" id="UP000222788"/>
    </source>
</evidence>
<feature type="compositionally biased region" description="Polar residues" evidence="1">
    <location>
        <begin position="1294"/>
        <end position="1315"/>
    </location>
</feature>